<dbReference type="InterPro" id="IPR001466">
    <property type="entry name" value="Beta-lactam-related"/>
</dbReference>
<sequence>MKANKQITLILFSILSLLACQKNKVLPIDNYACNFIFNDSSAVHPKASIYQQILDDNIREGLVGAVLLVKDKNGMWIGSGGKADIASNVDMKPCNTFLIASISKVFTAAAIFRYVDKGVLSLDDPISKWLPSEIVERVDNAAEAKIGHLLSHRSGIVDYYTDRFELDRVNKVNNHFTKEQAVTYIYDKKAHFPVGETYRYCNSNFVLLSIILEKASGQPFESVYTNEVFSPLGLYSAYYSESKPIPDGCVKGYYDLYNSGELTESQNLYQDELGIGGDGCIAINAYDLALFFEQLMKGALISPASLNEMTDWFDLPEDWHWETYGQTENGYGIEKFNTQNGVAVGHTGGIDGFNSYAFYYPETDMSYVLLVNNTRAFNTSKDQIFKSVSAVMFE</sequence>
<dbReference type="Gene3D" id="3.40.710.10">
    <property type="entry name" value="DD-peptidase/beta-lactamase superfamily"/>
    <property type="match status" value="1"/>
</dbReference>
<accession>A0A2W1NGS2</accession>
<feature type="domain" description="Beta-lactamase-related" evidence="1">
    <location>
        <begin position="60"/>
        <end position="375"/>
    </location>
</feature>
<reference evidence="2 3" key="1">
    <citation type="submission" date="2018-06" db="EMBL/GenBank/DDBJ databases">
        <title>The draft genome sequence of Crocinitomix sp. SM1701.</title>
        <authorList>
            <person name="Zhang X."/>
        </authorList>
    </citation>
    <scope>NUCLEOTIDE SEQUENCE [LARGE SCALE GENOMIC DNA]</scope>
    <source>
        <strain evidence="2 3">SM1701</strain>
    </source>
</reference>
<comment type="caution">
    <text evidence="2">The sequence shown here is derived from an EMBL/GenBank/DDBJ whole genome shotgun (WGS) entry which is preliminary data.</text>
</comment>
<protein>
    <recommendedName>
        <fullName evidence="1">Beta-lactamase-related domain-containing protein</fullName>
    </recommendedName>
</protein>
<dbReference type="InterPro" id="IPR050491">
    <property type="entry name" value="AmpC-like"/>
</dbReference>
<gene>
    <name evidence="2" type="ORF">DNU06_07895</name>
</gene>
<dbReference type="PANTHER" id="PTHR46825">
    <property type="entry name" value="D-ALANYL-D-ALANINE-CARBOXYPEPTIDASE/ENDOPEPTIDASE AMPH"/>
    <property type="match status" value="1"/>
</dbReference>
<evidence type="ECO:0000313" key="3">
    <source>
        <dbReference type="Proteomes" id="UP000249248"/>
    </source>
</evidence>
<proteinExistence type="predicted"/>
<dbReference type="AlphaFoldDB" id="A0A2W1NGS2"/>
<organism evidence="2 3">
    <name type="scientific">Putridiphycobacter roseus</name>
    <dbReference type="NCBI Taxonomy" id="2219161"/>
    <lineage>
        <taxon>Bacteria</taxon>
        <taxon>Pseudomonadati</taxon>
        <taxon>Bacteroidota</taxon>
        <taxon>Flavobacteriia</taxon>
        <taxon>Flavobacteriales</taxon>
        <taxon>Crocinitomicaceae</taxon>
        <taxon>Putridiphycobacter</taxon>
    </lineage>
</organism>
<evidence type="ECO:0000259" key="1">
    <source>
        <dbReference type="Pfam" id="PF00144"/>
    </source>
</evidence>
<dbReference type="OrthoDB" id="9793489at2"/>
<evidence type="ECO:0000313" key="2">
    <source>
        <dbReference type="EMBL" id="PZE17186.1"/>
    </source>
</evidence>
<dbReference type="SUPFAM" id="SSF56601">
    <property type="entry name" value="beta-lactamase/transpeptidase-like"/>
    <property type="match status" value="1"/>
</dbReference>
<dbReference type="EMBL" id="QKSB01000004">
    <property type="protein sequence ID" value="PZE17186.1"/>
    <property type="molecule type" value="Genomic_DNA"/>
</dbReference>
<keyword evidence="3" id="KW-1185">Reference proteome</keyword>
<name>A0A2W1NGS2_9FLAO</name>
<dbReference type="PROSITE" id="PS51257">
    <property type="entry name" value="PROKAR_LIPOPROTEIN"/>
    <property type="match status" value="1"/>
</dbReference>
<dbReference type="InterPro" id="IPR012338">
    <property type="entry name" value="Beta-lactam/transpept-like"/>
</dbReference>
<dbReference type="Proteomes" id="UP000249248">
    <property type="component" value="Unassembled WGS sequence"/>
</dbReference>
<dbReference type="RefSeq" id="WP_111062711.1">
    <property type="nucleotide sequence ID" value="NZ_JBHUCU010000016.1"/>
</dbReference>
<dbReference type="PANTHER" id="PTHR46825:SF7">
    <property type="entry name" value="D-ALANYL-D-ALANINE CARBOXYPEPTIDASE"/>
    <property type="match status" value="1"/>
</dbReference>
<dbReference type="Pfam" id="PF00144">
    <property type="entry name" value="Beta-lactamase"/>
    <property type="match status" value="1"/>
</dbReference>